<feature type="domain" description="ABC transporter" evidence="5">
    <location>
        <begin position="8"/>
        <end position="243"/>
    </location>
</feature>
<evidence type="ECO:0000313" key="7">
    <source>
        <dbReference type="Proteomes" id="UP000549457"/>
    </source>
</evidence>
<name>A0A840SWM3_9RHOB</name>
<evidence type="ECO:0000256" key="4">
    <source>
        <dbReference type="ARBA" id="ARBA00022840"/>
    </source>
</evidence>
<evidence type="ECO:0000256" key="3">
    <source>
        <dbReference type="ARBA" id="ARBA00022741"/>
    </source>
</evidence>
<dbReference type="InterPro" id="IPR003439">
    <property type="entry name" value="ABC_transporter-like_ATP-bd"/>
</dbReference>
<accession>A0A840SWM3</accession>
<evidence type="ECO:0000313" key="6">
    <source>
        <dbReference type="EMBL" id="MBB5224206.1"/>
    </source>
</evidence>
<keyword evidence="7" id="KW-1185">Reference proteome</keyword>
<dbReference type="InterPro" id="IPR003593">
    <property type="entry name" value="AAA+_ATPase"/>
</dbReference>
<dbReference type="PROSITE" id="PS00211">
    <property type="entry name" value="ABC_TRANSPORTER_1"/>
    <property type="match status" value="1"/>
</dbReference>
<protein>
    <submittedName>
        <fullName evidence="6">NitT/TauT family transport system ATP-binding protein</fullName>
    </submittedName>
</protein>
<dbReference type="GO" id="GO:0005524">
    <property type="term" value="F:ATP binding"/>
    <property type="evidence" value="ECO:0007669"/>
    <property type="project" value="UniProtKB-KW"/>
</dbReference>
<dbReference type="Gene3D" id="3.40.50.300">
    <property type="entry name" value="P-loop containing nucleotide triphosphate hydrolases"/>
    <property type="match status" value="1"/>
</dbReference>
<dbReference type="PANTHER" id="PTHR42788:SF13">
    <property type="entry name" value="ALIPHATIC SULFONATES IMPORT ATP-BINDING PROTEIN SSUB"/>
    <property type="match status" value="1"/>
</dbReference>
<organism evidence="6 7">
    <name type="scientific">Amaricoccus macauensis</name>
    <dbReference type="NCBI Taxonomy" id="57001"/>
    <lineage>
        <taxon>Bacteria</taxon>
        <taxon>Pseudomonadati</taxon>
        <taxon>Pseudomonadota</taxon>
        <taxon>Alphaproteobacteria</taxon>
        <taxon>Rhodobacterales</taxon>
        <taxon>Paracoccaceae</taxon>
        <taxon>Amaricoccus</taxon>
    </lineage>
</organism>
<gene>
    <name evidence="6" type="ORF">HNP73_004167</name>
</gene>
<dbReference type="RefSeq" id="WP_184154603.1">
    <property type="nucleotide sequence ID" value="NZ_JACHFM010000005.1"/>
</dbReference>
<dbReference type="AlphaFoldDB" id="A0A840SWM3"/>
<keyword evidence="2" id="KW-0813">Transport</keyword>
<dbReference type="SMART" id="SM00382">
    <property type="entry name" value="AAA"/>
    <property type="match status" value="1"/>
</dbReference>
<dbReference type="CDD" id="cd03293">
    <property type="entry name" value="ABC_NrtD_SsuB_transporters"/>
    <property type="match status" value="1"/>
</dbReference>
<keyword evidence="3" id="KW-0547">Nucleotide-binding</keyword>
<keyword evidence="4 6" id="KW-0067">ATP-binding</keyword>
<dbReference type="Proteomes" id="UP000549457">
    <property type="component" value="Unassembled WGS sequence"/>
</dbReference>
<proteinExistence type="inferred from homology"/>
<dbReference type="PANTHER" id="PTHR42788">
    <property type="entry name" value="TAURINE IMPORT ATP-BINDING PROTEIN-RELATED"/>
    <property type="match status" value="1"/>
</dbReference>
<dbReference type="SUPFAM" id="SSF52540">
    <property type="entry name" value="P-loop containing nucleoside triphosphate hydrolases"/>
    <property type="match status" value="1"/>
</dbReference>
<comment type="similarity">
    <text evidence="1">Belongs to the ABC transporter superfamily.</text>
</comment>
<dbReference type="GO" id="GO:0016887">
    <property type="term" value="F:ATP hydrolysis activity"/>
    <property type="evidence" value="ECO:0007669"/>
    <property type="project" value="InterPro"/>
</dbReference>
<dbReference type="Pfam" id="PF00005">
    <property type="entry name" value="ABC_tran"/>
    <property type="match status" value="1"/>
</dbReference>
<dbReference type="InterPro" id="IPR017871">
    <property type="entry name" value="ABC_transporter-like_CS"/>
</dbReference>
<dbReference type="EMBL" id="JACHFM010000005">
    <property type="protein sequence ID" value="MBB5224206.1"/>
    <property type="molecule type" value="Genomic_DNA"/>
</dbReference>
<evidence type="ECO:0000256" key="1">
    <source>
        <dbReference type="ARBA" id="ARBA00005417"/>
    </source>
</evidence>
<dbReference type="InterPro" id="IPR050166">
    <property type="entry name" value="ABC_transporter_ATP-bind"/>
</dbReference>
<comment type="caution">
    <text evidence="6">The sequence shown here is derived from an EMBL/GenBank/DDBJ whole genome shotgun (WGS) entry which is preliminary data.</text>
</comment>
<evidence type="ECO:0000256" key="2">
    <source>
        <dbReference type="ARBA" id="ARBA00022448"/>
    </source>
</evidence>
<evidence type="ECO:0000259" key="5">
    <source>
        <dbReference type="PROSITE" id="PS50893"/>
    </source>
</evidence>
<sequence>MQTRGNSIAFDKVSRIYRRAGQPNFRAVDNVSLTIAAGEFVCIVGPSGCGKSTLMQICAGLVTPSDGTVLVGSTPVTGPGADRGVVFQQDSVFPWMSVIDNVEYGLKCRGVPARERREIAREYLARVGLGMVETSWPKELSGGMRKRVAIAGVFANGSGVLLLDEPFGALDYVTRHQLHDVLLGLWDDGTSSPRTILFVTHDVDEALTLGDRILVMGSGRVVDDIAVRAARPRTPDALLDRDMVEIRHTLLRHLGLEGPRARAPELVAAGR</sequence>
<dbReference type="PROSITE" id="PS50893">
    <property type="entry name" value="ABC_TRANSPORTER_2"/>
    <property type="match status" value="1"/>
</dbReference>
<dbReference type="InterPro" id="IPR027417">
    <property type="entry name" value="P-loop_NTPase"/>
</dbReference>
<reference evidence="6 7" key="1">
    <citation type="submission" date="2020-08" db="EMBL/GenBank/DDBJ databases">
        <title>Genomic Encyclopedia of Type Strains, Phase IV (KMG-IV): sequencing the most valuable type-strain genomes for metagenomic binning, comparative biology and taxonomic classification.</title>
        <authorList>
            <person name="Goeker M."/>
        </authorList>
    </citation>
    <scope>NUCLEOTIDE SEQUENCE [LARGE SCALE GENOMIC DNA]</scope>
    <source>
        <strain evidence="6 7">DSM 101730</strain>
    </source>
</reference>